<gene>
    <name evidence="1" type="ORF">Anapl_07603</name>
</gene>
<keyword evidence="2" id="KW-1185">Reference proteome</keyword>
<sequence length="203" mass="22316">MGCSLPSAFLPPLLHCLGHSKMIPESLQLLSRAFPAIQQKESRRTNLSSKQTYSTLFTLPTTGTITTAHDKDKDLPTCYYAGVRMCGGCYQGENCNFLTFKTTLTELSLIIVLVVRSVSANIYQELRSSVDLTSCVLNLATRKIAEKKALISYQQCLFCSRVISFVKTEVFLLEEVSILNSKVNFPQAVVQNLATAASTSVSS</sequence>
<proteinExistence type="predicted"/>
<name>R0L411_ANAPL</name>
<dbReference type="Proteomes" id="UP000296049">
    <property type="component" value="Unassembled WGS sequence"/>
</dbReference>
<dbReference type="EMBL" id="KB744072">
    <property type="protein sequence ID" value="EOA96144.1"/>
    <property type="molecule type" value="Genomic_DNA"/>
</dbReference>
<reference evidence="2" key="1">
    <citation type="journal article" date="2013" name="Nat. Genet.">
        <title>The duck genome and transcriptome provide insight into an avian influenza virus reservoir species.</title>
        <authorList>
            <person name="Huang Y."/>
            <person name="Li Y."/>
            <person name="Burt D.W."/>
            <person name="Chen H."/>
            <person name="Zhang Y."/>
            <person name="Qian W."/>
            <person name="Kim H."/>
            <person name="Gan S."/>
            <person name="Zhao Y."/>
            <person name="Li J."/>
            <person name="Yi K."/>
            <person name="Feng H."/>
            <person name="Zhu P."/>
            <person name="Li B."/>
            <person name="Liu Q."/>
            <person name="Fairley S."/>
            <person name="Magor K.E."/>
            <person name="Du Z."/>
            <person name="Hu X."/>
            <person name="Goodman L."/>
            <person name="Tafer H."/>
            <person name="Vignal A."/>
            <person name="Lee T."/>
            <person name="Kim K.W."/>
            <person name="Sheng Z."/>
            <person name="An Y."/>
            <person name="Searle S."/>
            <person name="Herrero J."/>
            <person name="Groenen M.A."/>
            <person name="Crooijmans R.P."/>
            <person name="Faraut T."/>
            <person name="Cai Q."/>
            <person name="Webster R.G."/>
            <person name="Aldridge J.R."/>
            <person name="Warren W.C."/>
            <person name="Bartschat S."/>
            <person name="Kehr S."/>
            <person name="Marz M."/>
            <person name="Stadler P.F."/>
            <person name="Smith J."/>
            <person name="Kraus R.H."/>
            <person name="Zhao Y."/>
            <person name="Ren L."/>
            <person name="Fei J."/>
            <person name="Morisson M."/>
            <person name="Kaiser P."/>
            <person name="Griffin D.K."/>
            <person name="Rao M."/>
            <person name="Pitel F."/>
            <person name="Wang J."/>
            <person name="Li N."/>
        </authorList>
    </citation>
    <scope>NUCLEOTIDE SEQUENCE [LARGE SCALE GENOMIC DNA]</scope>
</reference>
<evidence type="ECO:0000313" key="2">
    <source>
        <dbReference type="Proteomes" id="UP000296049"/>
    </source>
</evidence>
<protein>
    <submittedName>
        <fullName evidence="1">Uncharacterized protein</fullName>
    </submittedName>
</protein>
<accession>R0L411</accession>
<evidence type="ECO:0000313" key="1">
    <source>
        <dbReference type="EMBL" id="EOA96144.1"/>
    </source>
</evidence>
<organism evidence="1 2">
    <name type="scientific">Anas platyrhynchos</name>
    <name type="common">Mallard</name>
    <name type="synonym">Anas boschas</name>
    <dbReference type="NCBI Taxonomy" id="8839"/>
    <lineage>
        <taxon>Eukaryota</taxon>
        <taxon>Metazoa</taxon>
        <taxon>Chordata</taxon>
        <taxon>Craniata</taxon>
        <taxon>Vertebrata</taxon>
        <taxon>Euteleostomi</taxon>
        <taxon>Archelosauria</taxon>
        <taxon>Archosauria</taxon>
        <taxon>Dinosauria</taxon>
        <taxon>Saurischia</taxon>
        <taxon>Theropoda</taxon>
        <taxon>Coelurosauria</taxon>
        <taxon>Aves</taxon>
        <taxon>Neognathae</taxon>
        <taxon>Galloanserae</taxon>
        <taxon>Anseriformes</taxon>
        <taxon>Anatidae</taxon>
        <taxon>Anatinae</taxon>
        <taxon>Anas</taxon>
    </lineage>
</organism>
<dbReference type="AlphaFoldDB" id="R0L411"/>